<dbReference type="Proteomes" id="UP000789860">
    <property type="component" value="Unassembled WGS sequence"/>
</dbReference>
<evidence type="ECO:0000313" key="2">
    <source>
        <dbReference type="Proteomes" id="UP000789860"/>
    </source>
</evidence>
<comment type="caution">
    <text evidence="1">The sequence shown here is derived from an EMBL/GenBank/DDBJ whole genome shotgun (WGS) entry which is preliminary data.</text>
</comment>
<name>A0ACA9L7M0_9GLOM</name>
<accession>A0ACA9L7M0</accession>
<organism evidence="1 2">
    <name type="scientific">Scutellospora calospora</name>
    <dbReference type="NCBI Taxonomy" id="85575"/>
    <lineage>
        <taxon>Eukaryota</taxon>
        <taxon>Fungi</taxon>
        <taxon>Fungi incertae sedis</taxon>
        <taxon>Mucoromycota</taxon>
        <taxon>Glomeromycotina</taxon>
        <taxon>Glomeromycetes</taxon>
        <taxon>Diversisporales</taxon>
        <taxon>Gigasporaceae</taxon>
        <taxon>Scutellospora</taxon>
    </lineage>
</organism>
<evidence type="ECO:0000313" key="1">
    <source>
        <dbReference type="EMBL" id="CAG8515122.1"/>
    </source>
</evidence>
<dbReference type="EMBL" id="CAJVPM010004606">
    <property type="protein sequence ID" value="CAG8515122.1"/>
    <property type="molecule type" value="Genomic_DNA"/>
</dbReference>
<protein>
    <submittedName>
        <fullName evidence="1">3158_t:CDS:1</fullName>
    </submittedName>
</protein>
<reference evidence="1" key="1">
    <citation type="submission" date="2021-06" db="EMBL/GenBank/DDBJ databases">
        <authorList>
            <person name="Kallberg Y."/>
            <person name="Tangrot J."/>
            <person name="Rosling A."/>
        </authorList>
    </citation>
    <scope>NUCLEOTIDE SEQUENCE</scope>
    <source>
        <strain evidence="1">AU212A</strain>
    </source>
</reference>
<proteinExistence type="predicted"/>
<keyword evidence="2" id="KW-1185">Reference proteome</keyword>
<sequence length="459" mass="52748">MTSEQKEKIFALSKDDKTKQSISPSSSYDAITTFSQSSVRKVLRSSLYEPLDHYIVRPLSHSDNEKFKILLLRLTVSCKWAFNWVNKPEAQELFEFLNPHLKLPDRRTLSGQILETAVSEHDVAMYEALREDLIGETLIFDGSERESYVSVMEKTNTMIEELKSMNIKVSAVVTDSAGPYAAARRRLRLIHRDIVFLPCYAHQLNLCIGEVFKESTDLKTTMDQALQILAINYQLPYAQSRRRTSENLIIHRKIFEIIDSDSFWSNLIIIAEILYPYCKILNILQCDNARLVQVIHSLAYLVQFWTWSGKEPNCILSKFNDFYIKIYPFDDNTYNQFGDIVRYWNFAGASTNELGLVACKLYGICVNAAAVKRLWSYDVNYQISINNEHNEELDEIVSEPEGSVDLSSNENDEVLDSDSLEAEFSQFLDELTNTDDEDDEVLSSVIKDIIHLSLDPKSK</sequence>
<gene>
    <name evidence="1" type="ORF">SCALOS_LOCUS3827</name>
</gene>